<protein>
    <submittedName>
        <fullName evidence="2">Uncharacterized protein</fullName>
    </submittedName>
</protein>
<feature type="compositionally biased region" description="Low complexity" evidence="1">
    <location>
        <begin position="306"/>
        <end position="326"/>
    </location>
</feature>
<feature type="compositionally biased region" description="Basic and acidic residues" evidence="1">
    <location>
        <begin position="233"/>
        <end position="249"/>
    </location>
</feature>
<dbReference type="Proteomes" id="UP000256645">
    <property type="component" value="Unassembled WGS sequence"/>
</dbReference>
<evidence type="ECO:0000256" key="1">
    <source>
        <dbReference type="SAM" id="MobiDB-lite"/>
    </source>
</evidence>
<dbReference type="STRING" id="1849047.A0A3D8QGC5"/>
<feature type="compositionally biased region" description="Basic and acidic residues" evidence="1">
    <location>
        <begin position="551"/>
        <end position="561"/>
    </location>
</feature>
<evidence type="ECO:0000313" key="3">
    <source>
        <dbReference type="Proteomes" id="UP000256645"/>
    </source>
</evidence>
<feature type="region of interest" description="Disordered" evidence="1">
    <location>
        <begin position="304"/>
        <end position="459"/>
    </location>
</feature>
<organism evidence="2 3">
    <name type="scientific">Coleophoma cylindrospora</name>
    <dbReference type="NCBI Taxonomy" id="1849047"/>
    <lineage>
        <taxon>Eukaryota</taxon>
        <taxon>Fungi</taxon>
        <taxon>Dikarya</taxon>
        <taxon>Ascomycota</taxon>
        <taxon>Pezizomycotina</taxon>
        <taxon>Leotiomycetes</taxon>
        <taxon>Helotiales</taxon>
        <taxon>Dermateaceae</taxon>
        <taxon>Coleophoma</taxon>
    </lineage>
</organism>
<evidence type="ECO:0000313" key="2">
    <source>
        <dbReference type="EMBL" id="RDW60829.1"/>
    </source>
</evidence>
<feature type="region of interest" description="Disordered" evidence="1">
    <location>
        <begin position="195"/>
        <end position="275"/>
    </location>
</feature>
<feature type="compositionally biased region" description="Acidic residues" evidence="1">
    <location>
        <begin position="659"/>
        <end position="692"/>
    </location>
</feature>
<feature type="region of interest" description="Disordered" evidence="1">
    <location>
        <begin position="633"/>
        <end position="692"/>
    </location>
</feature>
<feature type="region of interest" description="Disordered" evidence="1">
    <location>
        <begin position="513"/>
        <end position="587"/>
    </location>
</feature>
<gene>
    <name evidence="2" type="ORF">BP6252_12212</name>
</gene>
<feature type="compositionally biased region" description="Low complexity" evidence="1">
    <location>
        <begin position="334"/>
        <end position="348"/>
    </location>
</feature>
<proteinExistence type="predicted"/>
<reference evidence="2 3" key="1">
    <citation type="journal article" date="2018" name="IMA Fungus">
        <title>IMA Genome-F 9: Draft genome sequence of Annulohypoxylon stygium, Aspergillus mulundensis, Berkeleyomyces basicola (syn. Thielaviopsis basicola), Ceratocystis smalleyi, two Cercospora beticola strains, Coleophoma cylindrospora, Fusarium fracticaudum, Phialophora cf. hyalina, and Morchella septimelata.</title>
        <authorList>
            <person name="Wingfield B.D."/>
            <person name="Bills G.F."/>
            <person name="Dong Y."/>
            <person name="Huang W."/>
            <person name="Nel W.J."/>
            <person name="Swalarsk-Parry B.S."/>
            <person name="Vaghefi N."/>
            <person name="Wilken P.M."/>
            <person name="An Z."/>
            <person name="de Beer Z.W."/>
            <person name="De Vos L."/>
            <person name="Chen L."/>
            <person name="Duong T.A."/>
            <person name="Gao Y."/>
            <person name="Hammerbacher A."/>
            <person name="Kikkert J.R."/>
            <person name="Li Y."/>
            <person name="Li H."/>
            <person name="Li K."/>
            <person name="Li Q."/>
            <person name="Liu X."/>
            <person name="Ma X."/>
            <person name="Naidoo K."/>
            <person name="Pethybridge S.J."/>
            <person name="Sun J."/>
            <person name="Steenkamp E.T."/>
            <person name="van der Nest M.A."/>
            <person name="van Wyk S."/>
            <person name="Wingfield M.J."/>
            <person name="Xiong C."/>
            <person name="Yue Q."/>
            <person name="Zhang X."/>
        </authorList>
    </citation>
    <scope>NUCLEOTIDE SEQUENCE [LARGE SCALE GENOMIC DNA]</scope>
    <source>
        <strain evidence="2 3">BP6252</strain>
    </source>
</reference>
<feature type="compositionally biased region" description="Low complexity" evidence="1">
    <location>
        <begin position="395"/>
        <end position="410"/>
    </location>
</feature>
<name>A0A3D8QGC5_9HELO</name>
<dbReference type="OrthoDB" id="10475834at2759"/>
<feature type="compositionally biased region" description="Acidic residues" evidence="1">
    <location>
        <begin position="738"/>
        <end position="769"/>
    </location>
</feature>
<dbReference type="EMBL" id="PDLM01000015">
    <property type="protein sequence ID" value="RDW60829.1"/>
    <property type="molecule type" value="Genomic_DNA"/>
</dbReference>
<keyword evidence="3" id="KW-1185">Reference proteome</keyword>
<comment type="caution">
    <text evidence="2">The sequence shown here is derived from an EMBL/GenBank/DDBJ whole genome shotgun (WGS) entry which is preliminary data.</text>
</comment>
<feature type="compositionally biased region" description="Low complexity" evidence="1">
    <location>
        <begin position="443"/>
        <end position="459"/>
    </location>
</feature>
<feature type="compositionally biased region" description="Low complexity" evidence="1">
    <location>
        <begin position="419"/>
        <end position="434"/>
    </location>
</feature>
<feature type="region of interest" description="Disordered" evidence="1">
    <location>
        <begin position="738"/>
        <end position="821"/>
    </location>
</feature>
<feature type="compositionally biased region" description="Low complexity" evidence="1">
    <location>
        <begin position="541"/>
        <end position="550"/>
    </location>
</feature>
<feature type="compositionally biased region" description="Polar residues" evidence="1">
    <location>
        <begin position="349"/>
        <end position="365"/>
    </location>
</feature>
<feature type="compositionally biased region" description="Basic and acidic residues" evidence="1">
    <location>
        <begin position="211"/>
        <end position="223"/>
    </location>
</feature>
<accession>A0A3D8QGC5</accession>
<feature type="compositionally biased region" description="Polar residues" evidence="1">
    <location>
        <begin position="513"/>
        <end position="540"/>
    </location>
</feature>
<feature type="compositionally biased region" description="Basic and acidic residues" evidence="1">
    <location>
        <begin position="633"/>
        <end position="643"/>
    </location>
</feature>
<feature type="compositionally biased region" description="Acidic residues" evidence="1">
    <location>
        <begin position="785"/>
        <end position="821"/>
    </location>
</feature>
<sequence>MAAAAPIVIPTAVDSKKVATPTVTVAQVLPSPTSPQAADNDHKATTASVTEAKFQIISVKKPDGTIVKVKKPIAQTSNQKLEATAAYAAPNKAALAKPAATVPPTNISYELVHVTKPDGTIVLVKKPVNRAAAPIPKTAGKAQNYDPAVLHPVFFTEKMIANCVDVHPAAIGHTVASPKPVAAIKAPQTVAKLANPSTDAAKASTPPLGSKIKDETLTKKEETAAPLQMPNDTPEKLKDNSTKAKDVAEKPQVPSTSGTKLPTPPASQPAASAKTHDYTGFKEVATGFGAGIATAFVAEYLKDGTKASPSKPAPEKAAALPASTPAPAQPPAPVQAVVAPAPMTAPASNLQQPSLQNQVPGTAAQSRPAVPASQAATQAIQPPVQEPPAQTTAGPAVAQPVQVANPTPVARLTQPARRAQTAPAKATVAAMPTAGPQETGREPAQAAAPPARMTKTEAALATATAVTGTAGVFAAPEVQAVPATMTKAMSRAATTTASNAGASQVQTQIPATTEKSANATNGNSNPSGNLNDTTHQASVENGNDNDNNANYHDRGIDKSSDMYHGSNDTYAENYDADGTNGQDYADWDPSMEEHVIEDGGFEQDYEGLEEEYTEWNPSMEEDAVEDWEPGMEEINHEAAGKEGETDDWDPSMEGHEVGETEENEALEEWEPGMEGEAVDENVPGEDGTEEENVEGLELNMESEVVEEQDAVDVEHDPVGQQDGIEPEEQIEDWDPSMEGEVMEEDDAEEPIEDWDPSMEGEVIEEDEQELGVSGEDHLESAGLEMSEEQEAADDVEIDEDPEDLDDNDLDMDDGLDDGQEI</sequence>
<dbReference type="AlphaFoldDB" id="A0A3D8QGC5"/>